<feature type="domain" description="NfeD1b N-terminal" evidence="8">
    <location>
        <begin position="265"/>
        <end position="421"/>
    </location>
</feature>
<dbReference type="InterPro" id="IPR029045">
    <property type="entry name" value="ClpP/crotonase-like_dom_sf"/>
</dbReference>
<evidence type="ECO:0000259" key="8">
    <source>
        <dbReference type="Pfam" id="PF25145"/>
    </source>
</evidence>
<dbReference type="PATRIC" id="fig|362787.3.peg.1277"/>
<reference evidence="9 10" key="1">
    <citation type="journal article" date="2014" name="Mol. Biol. Evol.">
        <title>Massive expansion of Ubiquitination-related gene families within the Chlamydiae.</title>
        <authorList>
            <person name="Domman D."/>
            <person name="Collingro A."/>
            <person name="Lagkouvardos I."/>
            <person name="Gehre L."/>
            <person name="Weinmaier T."/>
            <person name="Rattei T."/>
            <person name="Subtil A."/>
            <person name="Horn M."/>
        </authorList>
    </citation>
    <scope>NUCLEOTIDE SEQUENCE [LARGE SCALE GENOMIC DNA]</scope>
    <source>
        <strain evidence="9 10">EI2</strain>
    </source>
</reference>
<evidence type="ECO:0000313" key="10">
    <source>
        <dbReference type="Proteomes" id="UP000031465"/>
    </source>
</evidence>
<dbReference type="EMBL" id="JSAN01000077">
    <property type="protein sequence ID" value="KIC71707.1"/>
    <property type="molecule type" value="Genomic_DNA"/>
</dbReference>
<dbReference type="SUPFAM" id="SSF52096">
    <property type="entry name" value="ClpP/crotonase"/>
    <property type="match status" value="1"/>
</dbReference>
<keyword evidence="4 5" id="KW-0472">Membrane</keyword>
<dbReference type="Pfam" id="PF25145">
    <property type="entry name" value="NfeD1b_N"/>
    <property type="match status" value="1"/>
</dbReference>
<dbReference type="InterPro" id="IPR052165">
    <property type="entry name" value="Membrane_assoc_protease"/>
</dbReference>
<dbReference type="Gene3D" id="3.90.226.10">
    <property type="entry name" value="2-enoyl-CoA Hydratase, Chain A, domain 1"/>
    <property type="match status" value="1"/>
</dbReference>
<dbReference type="Pfam" id="PF01957">
    <property type="entry name" value="NfeD"/>
    <property type="match status" value="1"/>
</dbReference>
<gene>
    <name evidence="9" type="ORF">DB44_DE00330</name>
</gene>
<comment type="subcellular location">
    <subcellularLocation>
        <location evidence="1">Membrane</location>
        <topology evidence="1">Multi-pass membrane protein</topology>
    </subcellularLocation>
</comment>
<dbReference type="InterPro" id="IPR056738">
    <property type="entry name" value="NfeD1b_N"/>
</dbReference>
<comment type="caution">
    <text evidence="9">The sequence shown here is derived from an EMBL/GenBank/DDBJ whole genome shotgun (WGS) entry which is preliminary data.</text>
</comment>
<feature type="transmembrane region" description="Helical" evidence="5">
    <location>
        <begin position="535"/>
        <end position="555"/>
    </location>
</feature>
<evidence type="ECO:0000256" key="1">
    <source>
        <dbReference type="ARBA" id="ARBA00004141"/>
    </source>
</evidence>
<accession>A0A0C1JWT5</accession>
<evidence type="ECO:0000256" key="4">
    <source>
        <dbReference type="ARBA" id="ARBA00023136"/>
    </source>
</evidence>
<keyword evidence="2 5" id="KW-0812">Transmembrane</keyword>
<feature type="transmembrane region" description="Helical" evidence="5">
    <location>
        <begin position="6"/>
        <end position="23"/>
    </location>
</feature>
<organism evidence="9 10">
    <name type="scientific">Candidatus Protochlamydia amoebophila</name>
    <dbReference type="NCBI Taxonomy" id="362787"/>
    <lineage>
        <taxon>Bacteria</taxon>
        <taxon>Pseudomonadati</taxon>
        <taxon>Chlamydiota</taxon>
        <taxon>Chlamydiia</taxon>
        <taxon>Parachlamydiales</taxon>
        <taxon>Parachlamydiaceae</taxon>
        <taxon>Candidatus Protochlamydia</taxon>
    </lineage>
</organism>
<feature type="transmembrane region" description="Helical" evidence="5">
    <location>
        <begin position="506"/>
        <end position="529"/>
    </location>
</feature>
<evidence type="ECO:0000313" key="9">
    <source>
        <dbReference type="EMBL" id="KIC71707.1"/>
    </source>
</evidence>
<dbReference type="CDD" id="cd07021">
    <property type="entry name" value="Clp_protease_NfeD_like"/>
    <property type="match status" value="1"/>
</dbReference>
<dbReference type="Proteomes" id="UP000031465">
    <property type="component" value="Unassembled WGS sequence"/>
</dbReference>
<evidence type="ECO:0008006" key="11">
    <source>
        <dbReference type="Google" id="ProtNLM"/>
    </source>
</evidence>
<feature type="domain" description="NfeD integral membrane" evidence="7">
    <location>
        <begin position="515"/>
        <end position="648"/>
    </location>
</feature>
<evidence type="ECO:0000256" key="3">
    <source>
        <dbReference type="ARBA" id="ARBA00022989"/>
    </source>
</evidence>
<dbReference type="RefSeq" id="WP_039358747.1">
    <property type="nucleotide sequence ID" value="NZ_JSAN01000077.1"/>
</dbReference>
<feature type="domain" description="NfeD-like C-terminal" evidence="6">
    <location>
        <begin position="687"/>
        <end position="736"/>
    </location>
</feature>
<evidence type="ECO:0000256" key="5">
    <source>
        <dbReference type="SAM" id="Phobius"/>
    </source>
</evidence>
<dbReference type="PANTHER" id="PTHR33507:SF3">
    <property type="entry name" value="INNER MEMBRANE PROTEIN YBBJ"/>
    <property type="match status" value="1"/>
</dbReference>
<dbReference type="AlphaFoldDB" id="A0A0C1JWT5"/>
<feature type="transmembrane region" description="Helical" evidence="5">
    <location>
        <begin position="631"/>
        <end position="653"/>
    </location>
</feature>
<dbReference type="InterPro" id="IPR002810">
    <property type="entry name" value="NfeD-like_C"/>
</dbReference>
<dbReference type="Pfam" id="PF24961">
    <property type="entry name" value="NfeD_membrane"/>
    <property type="match status" value="1"/>
</dbReference>
<protein>
    <recommendedName>
        <fullName evidence="11">NfeD-like C-terminal domain-containing protein</fullName>
    </recommendedName>
</protein>
<feature type="transmembrane region" description="Helical" evidence="5">
    <location>
        <begin position="588"/>
        <end position="611"/>
    </location>
</feature>
<dbReference type="Gene3D" id="2.40.50.140">
    <property type="entry name" value="Nucleic acid-binding proteins"/>
    <property type="match status" value="1"/>
</dbReference>
<proteinExistence type="predicted"/>
<name>A0A0C1JWT5_9BACT</name>
<sequence length="743" mass="82924">MFKYYLYSLLLFFVSSTCLLCGMEEKPIKLYLKGFLDKSKLEPAQKILTQFYEQPHPLIIIELNSNSGDLVDVLDFAKSLYILKQTQQQKIIVYLNDVVIGPAAIIPFLADEMYGSLVFSWGDIPGSAERDLPTNILRNQVRSLIDSNNPHASTLFLLADGMTDPFLQVNDKIEAYKKSPYALISSEGQTLVVNQNQLKYLGMIDALLPLKDFEKKYLFESIDQKSKTNTTDLSTLSLEQKLQKEISFKSKNNKIGYLYVGNRETSINESTWLYIKQGLEYYKKNPPLFIILELDTPGGEVFAAQKISDALKEMDLQYNIPIVTFINNWAISAGAMLAYSTRFISTVKGASMGAAEPVYTNENGKMESASEKINSALRADFANRAKLFDRNPFIAEAMVDKDIILVWRHGKILKLENENQIRLGGKDPDQVITGKGKLLTLDAEQMKQYKVADLVLAPQKLSSITEEEKAKGKWPADKMLLFHASFFSQIPHAEIDAYRMDWKTRFFVLLATPLVSSLLMMGLLIGGYIEINNPGFGVPGSIATICLFLMVLSSFSLQIANWLEVILLLSGLGLILIELFILPSFGLLGIMGGLLFLFGLFGLLIPGVNSIHFEYDTQTFNAAGQYLIKRLGWFCGALILSSIVIALLTQYVLPKFSGLNKFVLKGFEQEGYIAGNNPLDFPQPLATGKVLTPLKPAGKILVQEKIYEAISSGGFIEAETPIEIVCLEGNLIIVRPLINKNLL</sequence>
<dbReference type="GO" id="GO:0005886">
    <property type="term" value="C:plasma membrane"/>
    <property type="evidence" value="ECO:0007669"/>
    <property type="project" value="TreeGrafter"/>
</dbReference>
<dbReference type="InterPro" id="IPR012340">
    <property type="entry name" value="NA-bd_OB-fold"/>
</dbReference>
<keyword evidence="3 5" id="KW-1133">Transmembrane helix</keyword>
<evidence type="ECO:0000259" key="7">
    <source>
        <dbReference type="Pfam" id="PF24961"/>
    </source>
</evidence>
<evidence type="ECO:0000256" key="2">
    <source>
        <dbReference type="ARBA" id="ARBA00022692"/>
    </source>
</evidence>
<dbReference type="PANTHER" id="PTHR33507">
    <property type="entry name" value="INNER MEMBRANE PROTEIN YBBJ"/>
    <property type="match status" value="1"/>
</dbReference>
<feature type="transmembrane region" description="Helical" evidence="5">
    <location>
        <begin position="562"/>
        <end position="582"/>
    </location>
</feature>
<evidence type="ECO:0000259" key="6">
    <source>
        <dbReference type="Pfam" id="PF01957"/>
    </source>
</evidence>
<dbReference type="InterPro" id="IPR056739">
    <property type="entry name" value="NfeD_membrane"/>
</dbReference>